<feature type="transmembrane region" description="Helical" evidence="6">
    <location>
        <begin position="231"/>
        <end position="256"/>
    </location>
</feature>
<comment type="subcellular location">
    <subcellularLocation>
        <location evidence="1">Cell membrane</location>
        <topology evidence="1">Multi-pass membrane protein</topology>
    </subcellularLocation>
</comment>
<organism evidence="7 8">
    <name type="scientific">Pseudogracilibacillus auburnensis</name>
    <dbReference type="NCBI Taxonomy" id="1494959"/>
    <lineage>
        <taxon>Bacteria</taxon>
        <taxon>Bacillati</taxon>
        <taxon>Bacillota</taxon>
        <taxon>Bacilli</taxon>
        <taxon>Bacillales</taxon>
        <taxon>Bacillaceae</taxon>
        <taxon>Pseudogracilibacillus</taxon>
    </lineage>
</organism>
<dbReference type="PANTHER" id="PTHR30250:SF29">
    <property type="entry name" value="POLYSACCHARIDE BIOSYNTHESIS PROTEIN C-TERMINAL DOMAIN-CONTAINING PROTEIN"/>
    <property type="match status" value="1"/>
</dbReference>
<comment type="caution">
    <text evidence="7">The sequence shown here is derived from an EMBL/GenBank/DDBJ whole genome shotgun (WGS) entry which is preliminary data.</text>
</comment>
<dbReference type="Proteomes" id="UP000247978">
    <property type="component" value="Unassembled WGS sequence"/>
</dbReference>
<protein>
    <submittedName>
        <fullName evidence="7">PST family polysaccharide transporter</fullName>
    </submittedName>
</protein>
<dbReference type="PANTHER" id="PTHR30250">
    <property type="entry name" value="PST FAMILY PREDICTED COLANIC ACID TRANSPORTER"/>
    <property type="match status" value="1"/>
</dbReference>
<evidence type="ECO:0000256" key="3">
    <source>
        <dbReference type="ARBA" id="ARBA00022692"/>
    </source>
</evidence>
<feature type="transmembrane region" description="Helical" evidence="6">
    <location>
        <begin position="483"/>
        <end position="503"/>
    </location>
</feature>
<feature type="transmembrane region" description="Helical" evidence="6">
    <location>
        <begin position="44"/>
        <end position="66"/>
    </location>
</feature>
<dbReference type="InterPro" id="IPR024923">
    <property type="entry name" value="PG_synth_SpoVB"/>
</dbReference>
<feature type="transmembrane region" description="Helical" evidence="6">
    <location>
        <begin position="391"/>
        <end position="412"/>
    </location>
</feature>
<feature type="transmembrane region" description="Helical" evidence="6">
    <location>
        <begin position="190"/>
        <end position="210"/>
    </location>
</feature>
<feature type="transmembrane region" description="Helical" evidence="6">
    <location>
        <begin position="157"/>
        <end position="178"/>
    </location>
</feature>
<keyword evidence="3 6" id="KW-0812">Transmembrane</keyword>
<dbReference type="InterPro" id="IPR050833">
    <property type="entry name" value="Poly_Biosynth_Transport"/>
</dbReference>
<feature type="transmembrane region" description="Helical" evidence="6">
    <location>
        <begin position="325"/>
        <end position="343"/>
    </location>
</feature>
<dbReference type="RefSeq" id="WP_110397320.1">
    <property type="nucleotide sequence ID" value="NZ_JBHUHB010000001.1"/>
</dbReference>
<name>A0A2V3VK02_9BACI</name>
<keyword evidence="2" id="KW-1003">Cell membrane</keyword>
<evidence type="ECO:0000256" key="1">
    <source>
        <dbReference type="ARBA" id="ARBA00004651"/>
    </source>
</evidence>
<feature type="transmembrane region" description="Helical" evidence="6">
    <location>
        <begin position="87"/>
        <end position="113"/>
    </location>
</feature>
<gene>
    <name evidence="7" type="ORF">DFR56_12148</name>
</gene>
<sequence length="533" mass="60042">MEINKTKKVVQGAFLLTIAGLLSKIVSATYRIPLQNLTGDFGFYIYQQVYPLIGTVMILSLYGFPIAISKLTTEMKQKNNLLTIRHFYIPLFIILLVISSIFFMIIFFLSPLISTWIGDENLTSTYQLAAFLFLLIPFLALLRGVFQGNEEMHQTAYSQIIEQVIRVSIIITAAYYIFMGKLDIYMIGKAGVMASMLGMGVAIVLCMIFFMPKHKKMIVVPSFQTNIPWKYFIFTCISFGIVGSLNHMILIMIQFVDVFTLVPNLMEYGLSPMEAMEAKGIFDRGQPFIQFGVVFGSSFALAIIPTVVRENIRANMSTIQSVREALLFSFYIAFGATLGLILLLPEANRLLFTNNDGTGSLQILVIAILLSSITITTCAILQSIGYLKQTAIWISVTFLIKWLLNELFVPFWGIYGSAIATVGSLFVLCIASILLLQRKVPAIYFFRHIRWQALFVASGGMFLYIMGVKGLCTFYGELSRVSLLFYVCFVVFSGALLYICLLLRYNVFTEKQLSTLPFSRLFLRLQALFVKGN</sequence>
<dbReference type="CDD" id="cd13124">
    <property type="entry name" value="MATE_SpoVB_like"/>
    <property type="match status" value="1"/>
</dbReference>
<evidence type="ECO:0000256" key="2">
    <source>
        <dbReference type="ARBA" id="ARBA00022475"/>
    </source>
</evidence>
<feature type="transmembrane region" description="Helical" evidence="6">
    <location>
        <begin position="363"/>
        <end position="384"/>
    </location>
</feature>
<feature type="transmembrane region" description="Helical" evidence="6">
    <location>
        <begin position="125"/>
        <end position="145"/>
    </location>
</feature>
<feature type="transmembrane region" description="Helical" evidence="6">
    <location>
        <begin position="288"/>
        <end position="304"/>
    </location>
</feature>
<dbReference type="GO" id="GO:0005886">
    <property type="term" value="C:plasma membrane"/>
    <property type="evidence" value="ECO:0007669"/>
    <property type="project" value="UniProtKB-SubCell"/>
</dbReference>
<dbReference type="Pfam" id="PF01943">
    <property type="entry name" value="Polysacc_synt"/>
    <property type="match status" value="1"/>
</dbReference>
<evidence type="ECO:0000256" key="6">
    <source>
        <dbReference type="SAM" id="Phobius"/>
    </source>
</evidence>
<dbReference type="EMBL" id="QJJQ01000021">
    <property type="protein sequence ID" value="PXW81554.1"/>
    <property type="molecule type" value="Genomic_DNA"/>
</dbReference>
<keyword evidence="4 6" id="KW-1133">Transmembrane helix</keyword>
<evidence type="ECO:0000313" key="8">
    <source>
        <dbReference type="Proteomes" id="UP000247978"/>
    </source>
</evidence>
<dbReference type="OrthoDB" id="9775950at2"/>
<feature type="transmembrane region" description="Helical" evidence="6">
    <location>
        <begin position="449"/>
        <end position="471"/>
    </location>
</feature>
<keyword evidence="8" id="KW-1185">Reference proteome</keyword>
<proteinExistence type="predicted"/>
<reference evidence="7 8" key="1">
    <citation type="submission" date="2018-05" db="EMBL/GenBank/DDBJ databases">
        <title>Genomic Encyclopedia of Type Strains, Phase IV (KMG-IV): sequencing the most valuable type-strain genomes for metagenomic binning, comparative biology and taxonomic classification.</title>
        <authorList>
            <person name="Goeker M."/>
        </authorList>
    </citation>
    <scope>NUCLEOTIDE SEQUENCE [LARGE SCALE GENOMIC DNA]</scope>
    <source>
        <strain evidence="7 8">DSM 28556</strain>
    </source>
</reference>
<evidence type="ECO:0000313" key="7">
    <source>
        <dbReference type="EMBL" id="PXW81554.1"/>
    </source>
</evidence>
<keyword evidence="5 6" id="KW-0472">Membrane</keyword>
<dbReference type="AlphaFoldDB" id="A0A2V3VK02"/>
<dbReference type="InterPro" id="IPR002797">
    <property type="entry name" value="Polysacc_synth"/>
</dbReference>
<feature type="transmembrane region" description="Helical" evidence="6">
    <location>
        <begin position="418"/>
        <end position="437"/>
    </location>
</feature>
<evidence type="ECO:0000256" key="4">
    <source>
        <dbReference type="ARBA" id="ARBA00022989"/>
    </source>
</evidence>
<accession>A0A2V3VK02</accession>
<evidence type="ECO:0000256" key="5">
    <source>
        <dbReference type="ARBA" id="ARBA00023136"/>
    </source>
</evidence>